<organism evidence="2 3">
    <name type="scientific">Pseudocitrobacter faecalis</name>
    <dbReference type="NCBI Taxonomy" id="1398493"/>
    <lineage>
        <taxon>Bacteria</taxon>
        <taxon>Pseudomonadati</taxon>
        <taxon>Pseudomonadota</taxon>
        <taxon>Gammaproteobacteria</taxon>
        <taxon>Enterobacterales</taxon>
        <taxon>Enterobacteriaceae</taxon>
        <taxon>Pseudocitrobacter</taxon>
    </lineage>
</organism>
<dbReference type="InterPro" id="IPR039418">
    <property type="entry name" value="LexA-like"/>
</dbReference>
<dbReference type="Gene3D" id="2.10.109.10">
    <property type="entry name" value="Umud Fragment, subunit A"/>
    <property type="match status" value="1"/>
</dbReference>
<dbReference type="SUPFAM" id="SSF51306">
    <property type="entry name" value="LexA/Signal peptidase"/>
    <property type="match status" value="1"/>
</dbReference>
<name>A0ABX9G8R3_9ENTR</name>
<dbReference type="InterPro" id="IPR036286">
    <property type="entry name" value="LexA/Signal_pep-like_sf"/>
</dbReference>
<dbReference type="Pfam" id="PF00717">
    <property type="entry name" value="Peptidase_S24"/>
    <property type="match status" value="1"/>
</dbReference>
<accession>A0ABX9G8R3</accession>
<feature type="domain" description="Peptidase S24/S26A/S26B/S26C" evidence="1">
    <location>
        <begin position="1"/>
        <end position="109"/>
    </location>
</feature>
<evidence type="ECO:0000313" key="2">
    <source>
        <dbReference type="EMBL" id="RBP15441.1"/>
    </source>
</evidence>
<keyword evidence="3" id="KW-1185">Reference proteome</keyword>
<gene>
    <name evidence="2" type="ORF">DFQ50_101945</name>
</gene>
<protein>
    <submittedName>
        <fullName evidence="2">SOS response UmuD protein</fullName>
    </submittedName>
</protein>
<dbReference type="Proteomes" id="UP000253201">
    <property type="component" value="Unassembled WGS sequence"/>
</dbReference>
<evidence type="ECO:0000259" key="1">
    <source>
        <dbReference type="Pfam" id="PF00717"/>
    </source>
</evidence>
<dbReference type="InterPro" id="IPR015927">
    <property type="entry name" value="Peptidase_S24_S26A/B/C"/>
</dbReference>
<proteinExistence type="predicted"/>
<dbReference type="InterPro" id="IPR050077">
    <property type="entry name" value="LexA_repressor"/>
</dbReference>
<dbReference type="PANTHER" id="PTHR33516:SF2">
    <property type="entry name" value="LEXA REPRESSOR-RELATED"/>
    <property type="match status" value="1"/>
</dbReference>
<reference evidence="2 3" key="1">
    <citation type="submission" date="2018-06" db="EMBL/GenBank/DDBJ databases">
        <title>Genomic Encyclopedia of Type Strains, Phase IV (KMG-IV): sequencing the most valuable type-strain genomes for metagenomic binning, comparative biology and taxonomic classification.</title>
        <authorList>
            <person name="Goeker M."/>
        </authorList>
    </citation>
    <scope>NUCLEOTIDE SEQUENCE [LARGE SCALE GENOMIC DNA]</scope>
    <source>
        <strain evidence="2 3">DSM 27453</strain>
    </source>
</reference>
<evidence type="ECO:0000313" key="3">
    <source>
        <dbReference type="Proteomes" id="UP000253201"/>
    </source>
</evidence>
<dbReference type="EMBL" id="QNRL01000001">
    <property type="protein sequence ID" value="RBP15441.1"/>
    <property type="molecule type" value="Genomic_DNA"/>
</dbReference>
<dbReference type="CDD" id="cd06529">
    <property type="entry name" value="S24_LexA-like"/>
    <property type="match status" value="1"/>
</dbReference>
<dbReference type="RefSeq" id="WP_113857301.1">
    <property type="nucleotide sequence ID" value="NZ_QNRL01000001.1"/>
</dbReference>
<comment type="caution">
    <text evidence="2">The sequence shown here is derived from an EMBL/GenBank/DDBJ whole genome shotgun (WGS) entry which is preliminary data.</text>
</comment>
<sequence length="127" mass="14250">MGFPSPARDYVEKGISLDSELISHPSATYYVRSEVTHWRAGIKQGALLVVDSSLKPCDGSIVLCDIDGEFVLRYYRQYPELHLESLENGRVDTIRYMEDGASIDVFGVVTYIINDARTGEFDDNPVI</sequence>
<dbReference type="PANTHER" id="PTHR33516">
    <property type="entry name" value="LEXA REPRESSOR"/>
    <property type="match status" value="1"/>
</dbReference>